<protein>
    <recommendedName>
        <fullName evidence="4">SAUR family protein</fullName>
    </recommendedName>
</protein>
<dbReference type="OMA" id="CEKDAFQ"/>
<dbReference type="PANTHER" id="PTHR31374:SF32">
    <property type="entry name" value="SAUR FAMILY PROTEIN"/>
    <property type="match status" value="1"/>
</dbReference>
<dbReference type="InterPro" id="IPR003676">
    <property type="entry name" value="SAUR_fam"/>
</dbReference>
<evidence type="ECO:0008006" key="4">
    <source>
        <dbReference type="Google" id="ProtNLM"/>
    </source>
</evidence>
<sequence>TFKGFCEMGRKGNQLAQIVLVKNLMRRWHRIASANKAALLLRKRGKMFLDSHYTGRGIPSDVPKGHIPVYVGSDRSRFIIPATYLNHPLFRPLLEKAAEEFGFRHRMGIVIPCEKDAFQWLLVHLDGQKSQTLVESQVELQSLVIC</sequence>
<proteinExistence type="inferred from homology"/>
<evidence type="ECO:0000256" key="1">
    <source>
        <dbReference type="ARBA" id="ARBA00006974"/>
    </source>
</evidence>
<feature type="non-terminal residue" evidence="2">
    <location>
        <position position="1"/>
    </location>
</feature>
<evidence type="ECO:0000313" key="3">
    <source>
        <dbReference type="Proteomes" id="UP000824469"/>
    </source>
</evidence>
<gene>
    <name evidence="2" type="ORF">KI387_035518</name>
</gene>
<dbReference type="AlphaFoldDB" id="A0AA38FMY1"/>
<reference evidence="2 3" key="1">
    <citation type="journal article" date="2021" name="Nat. Plants">
        <title>The Taxus genome provides insights into paclitaxel biosynthesis.</title>
        <authorList>
            <person name="Xiong X."/>
            <person name="Gou J."/>
            <person name="Liao Q."/>
            <person name="Li Y."/>
            <person name="Zhou Q."/>
            <person name="Bi G."/>
            <person name="Li C."/>
            <person name="Du R."/>
            <person name="Wang X."/>
            <person name="Sun T."/>
            <person name="Guo L."/>
            <person name="Liang H."/>
            <person name="Lu P."/>
            <person name="Wu Y."/>
            <person name="Zhang Z."/>
            <person name="Ro D.K."/>
            <person name="Shang Y."/>
            <person name="Huang S."/>
            <person name="Yan J."/>
        </authorList>
    </citation>
    <scope>NUCLEOTIDE SEQUENCE [LARGE SCALE GENOMIC DNA]</scope>
    <source>
        <strain evidence="2">Ta-2019</strain>
    </source>
</reference>
<comment type="caution">
    <text evidence="2">The sequence shown here is derived from an EMBL/GenBank/DDBJ whole genome shotgun (WGS) entry which is preliminary data.</text>
</comment>
<dbReference type="Pfam" id="PF02519">
    <property type="entry name" value="Auxin_inducible"/>
    <property type="match status" value="1"/>
</dbReference>
<organism evidence="2 3">
    <name type="scientific">Taxus chinensis</name>
    <name type="common">Chinese yew</name>
    <name type="synonym">Taxus wallichiana var. chinensis</name>
    <dbReference type="NCBI Taxonomy" id="29808"/>
    <lineage>
        <taxon>Eukaryota</taxon>
        <taxon>Viridiplantae</taxon>
        <taxon>Streptophyta</taxon>
        <taxon>Embryophyta</taxon>
        <taxon>Tracheophyta</taxon>
        <taxon>Spermatophyta</taxon>
        <taxon>Pinopsida</taxon>
        <taxon>Pinidae</taxon>
        <taxon>Conifers II</taxon>
        <taxon>Cupressales</taxon>
        <taxon>Taxaceae</taxon>
        <taxon>Taxus</taxon>
    </lineage>
</organism>
<accession>A0AA38FMY1</accession>
<evidence type="ECO:0000313" key="2">
    <source>
        <dbReference type="EMBL" id="KAH9307607.1"/>
    </source>
</evidence>
<dbReference type="Proteomes" id="UP000824469">
    <property type="component" value="Unassembled WGS sequence"/>
</dbReference>
<comment type="similarity">
    <text evidence="1">Belongs to the ARG7 family.</text>
</comment>
<dbReference type="PANTHER" id="PTHR31374">
    <property type="entry name" value="AUXIN-INDUCED PROTEIN-LIKE-RELATED"/>
    <property type="match status" value="1"/>
</dbReference>
<keyword evidence="3" id="KW-1185">Reference proteome</keyword>
<dbReference type="EMBL" id="JAHRHJ020000007">
    <property type="protein sequence ID" value="KAH9307607.1"/>
    <property type="molecule type" value="Genomic_DNA"/>
</dbReference>
<name>A0AA38FMY1_TAXCH</name>
<dbReference type="GO" id="GO:0009733">
    <property type="term" value="P:response to auxin"/>
    <property type="evidence" value="ECO:0007669"/>
    <property type="project" value="InterPro"/>
</dbReference>